<dbReference type="EMBL" id="GBXM01035053">
    <property type="protein sequence ID" value="JAH73524.1"/>
    <property type="molecule type" value="Transcribed_RNA"/>
</dbReference>
<organism evidence="1">
    <name type="scientific">Anguilla anguilla</name>
    <name type="common">European freshwater eel</name>
    <name type="synonym">Muraena anguilla</name>
    <dbReference type="NCBI Taxonomy" id="7936"/>
    <lineage>
        <taxon>Eukaryota</taxon>
        <taxon>Metazoa</taxon>
        <taxon>Chordata</taxon>
        <taxon>Craniata</taxon>
        <taxon>Vertebrata</taxon>
        <taxon>Euteleostomi</taxon>
        <taxon>Actinopterygii</taxon>
        <taxon>Neopterygii</taxon>
        <taxon>Teleostei</taxon>
        <taxon>Anguilliformes</taxon>
        <taxon>Anguillidae</taxon>
        <taxon>Anguilla</taxon>
    </lineage>
</organism>
<name>A0A0E9V5X6_ANGAN</name>
<reference evidence="1" key="2">
    <citation type="journal article" date="2015" name="Fish Shellfish Immunol.">
        <title>Early steps in the European eel (Anguilla anguilla)-Vibrio vulnificus interaction in the gills: Role of the RtxA13 toxin.</title>
        <authorList>
            <person name="Callol A."/>
            <person name="Pajuelo D."/>
            <person name="Ebbesson L."/>
            <person name="Teles M."/>
            <person name="MacKenzie S."/>
            <person name="Amaro C."/>
        </authorList>
    </citation>
    <scope>NUCLEOTIDE SEQUENCE</scope>
</reference>
<reference evidence="1" key="1">
    <citation type="submission" date="2014-11" db="EMBL/GenBank/DDBJ databases">
        <authorList>
            <person name="Amaro Gonzalez C."/>
        </authorList>
    </citation>
    <scope>NUCLEOTIDE SEQUENCE</scope>
</reference>
<accession>A0A0E9V5X6</accession>
<dbReference type="AlphaFoldDB" id="A0A0E9V5X6"/>
<evidence type="ECO:0000313" key="1">
    <source>
        <dbReference type="EMBL" id="JAH73524.1"/>
    </source>
</evidence>
<protein>
    <submittedName>
        <fullName evidence="1">Uncharacterized protein</fullName>
    </submittedName>
</protein>
<proteinExistence type="predicted"/>
<sequence>MSRDKPFRLSLSNYLCQNTYLTMNFNTSGRAIIHVPR</sequence>